<evidence type="ECO:0000256" key="4">
    <source>
        <dbReference type="ARBA" id="ARBA00022490"/>
    </source>
</evidence>
<dbReference type="InterPro" id="IPR053924">
    <property type="entry name" value="RecX_HTH_2nd"/>
</dbReference>
<dbReference type="Pfam" id="PF21982">
    <property type="entry name" value="RecX_HTH1"/>
    <property type="match status" value="1"/>
</dbReference>
<dbReference type="GO" id="GO:0005737">
    <property type="term" value="C:cytoplasm"/>
    <property type="evidence" value="ECO:0007669"/>
    <property type="project" value="UniProtKB-SubCell"/>
</dbReference>
<dbReference type="Gene3D" id="1.10.10.10">
    <property type="entry name" value="Winged helix-like DNA-binding domain superfamily/Winged helix DNA-binding domain"/>
    <property type="match status" value="1"/>
</dbReference>
<name>A0A1Y5IEY9_OSTTA</name>
<dbReference type="Pfam" id="PF02631">
    <property type="entry name" value="RecX_HTH2"/>
    <property type="match status" value="1"/>
</dbReference>
<evidence type="ECO:0000259" key="5">
    <source>
        <dbReference type="Pfam" id="PF02631"/>
    </source>
</evidence>
<evidence type="ECO:0000256" key="3">
    <source>
        <dbReference type="ARBA" id="ARBA00018111"/>
    </source>
</evidence>
<reference evidence="7" key="1">
    <citation type="submission" date="2017-04" db="EMBL/GenBank/DDBJ databases">
        <title>Population genomics of picophytoplankton unveils novel chromosome hypervariability.</title>
        <authorList>
            <consortium name="DOE Joint Genome Institute"/>
            <person name="Blanc-Mathieu R."/>
            <person name="Krasovec M."/>
            <person name="Hebrard M."/>
            <person name="Yau S."/>
            <person name="Desgranges E."/>
            <person name="Martin J."/>
            <person name="Schackwitz W."/>
            <person name="Kuo A."/>
            <person name="Salin G."/>
            <person name="Donnadieu C."/>
            <person name="Desdevises Y."/>
            <person name="Sanchez-Ferandin S."/>
            <person name="Moreau H."/>
            <person name="Rivals E."/>
            <person name="Grigoriev I.V."/>
            <person name="Grimsley N."/>
            <person name="Eyre-Walker A."/>
            <person name="Piganeau G."/>
        </authorList>
    </citation>
    <scope>NUCLEOTIDE SEQUENCE [LARGE SCALE GENOMIC DNA]</scope>
    <source>
        <strain evidence="7">RCC 1115</strain>
    </source>
</reference>
<dbReference type="EMBL" id="KZ155782">
    <property type="protein sequence ID" value="OUS46633.1"/>
    <property type="molecule type" value="Genomic_DNA"/>
</dbReference>
<evidence type="ECO:0000256" key="2">
    <source>
        <dbReference type="ARBA" id="ARBA00009695"/>
    </source>
</evidence>
<dbReference type="AlphaFoldDB" id="A0A1Y5IEY9"/>
<dbReference type="InterPro" id="IPR036388">
    <property type="entry name" value="WH-like_DNA-bd_sf"/>
</dbReference>
<accession>A0A1Y5IEY9</accession>
<dbReference type="PANTHER" id="PTHR33602:SF1">
    <property type="entry name" value="REGULATORY PROTEIN RECX FAMILY PROTEIN"/>
    <property type="match status" value="1"/>
</dbReference>
<dbReference type="HAMAP" id="MF_01114">
    <property type="entry name" value="RecX"/>
    <property type="match status" value="1"/>
</dbReference>
<keyword evidence="4" id="KW-0963">Cytoplasm</keyword>
<proteinExistence type="inferred from homology"/>
<comment type="subcellular location">
    <subcellularLocation>
        <location evidence="1">Cytoplasm</location>
    </subcellularLocation>
</comment>
<sequence>MFEALKGRDFSNVPLGTFRPTRVDEAKAQIARFLGARMRTKRELFEKLTRDKGYEEEDAIEALRAMEAAGAVSDAAYSEAFARHKWRTANWAAMRIRRSLREKGVSDRDIDVGLSTVFGEGGSIRVDAYVEDEEEDEWDEEVDLTRVRSAQLLRAARVQFNRNTRGDAQARVRRLMSWLERRGHSGPVVMDIVKVLKSELDQGYDDEDDAFRAY</sequence>
<organism evidence="7">
    <name type="scientific">Ostreococcus tauri</name>
    <name type="common">Marine green alga</name>
    <dbReference type="NCBI Taxonomy" id="70448"/>
    <lineage>
        <taxon>Eukaryota</taxon>
        <taxon>Viridiplantae</taxon>
        <taxon>Chlorophyta</taxon>
        <taxon>Mamiellophyceae</taxon>
        <taxon>Mamiellales</taxon>
        <taxon>Bathycoccaceae</taxon>
        <taxon>Ostreococcus</taxon>
    </lineage>
</organism>
<evidence type="ECO:0000313" key="7">
    <source>
        <dbReference type="EMBL" id="OUS46633.1"/>
    </source>
</evidence>
<comment type="similarity">
    <text evidence="2">Belongs to the RecX family.</text>
</comment>
<feature type="domain" description="RecX first three-helical" evidence="6">
    <location>
        <begin position="26"/>
        <end position="63"/>
    </location>
</feature>
<dbReference type="GO" id="GO:0006282">
    <property type="term" value="P:regulation of DNA repair"/>
    <property type="evidence" value="ECO:0007669"/>
    <property type="project" value="InterPro"/>
</dbReference>
<dbReference type="InterPro" id="IPR003783">
    <property type="entry name" value="Regulatory_RecX"/>
</dbReference>
<gene>
    <name evidence="7" type="ORF">BE221DRAFT_145625</name>
</gene>
<dbReference type="PANTHER" id="PTHR33602">
    <property type="entry name" value="REGULATORY PROTEIN RECX FAMILY PROTEIN"/>
    <property type="match status" value="1"/>
</dbReference>
<evidence type="ECO:0000259" key="6">
    <source>
        <dbReference type="Pfam" id="PF21982"/>
    </source>
</evidence>
<dbReference type="InterPro" id="IPR053926">
    <property type="entry name" value="RecX_HTH_1st"/>
</dbReference>
<protein>
    <recommendedName>
        <fullName evidence="3">Regulatory protein RecX</fullName>
    </recommendedName>
</protein>
<feature type="domain" description="RecX second three-helical" evidence="5">
    <location>
        <begin position="73"/>
        <end position="111"/>
    </location>
</feature>
<evidence type="ECO:0000256" key="1">
    <source>
        <dbReference type="ARBA" id="ARBA00004496"/>
    </source>
</evidence>
<dbReference type="Proteomes" id="UP000195557">
    <property type="component" value="Unassembled WGS sequence"/>
</dbReference>